<name>A0ABW4ZHI0_9SPHI</name>
<organism evidence="2 3">
    <name type="scientific">Paradesertivirga mongoliensis</name>
    <dbReference type="NCBI Taxonomy" id="2100740"/>
    <lineage>
        <taxon>Bacteria</taxon>
        <taxon>Pseudomonadati</taxon>
        <taxon>Bacteroidota</taxon>
        <taxon>Sphingobacteriia</taxon>
        <taxon>Sphingobacteriales</taxon>
        <taxon>Sphingobacteriaceae</taxon>
        <taxon>Paradesertivirga</taxon>
    </lineage>
</organism>
<dbReference type="Proteomes" id="UP001597387">
    <property type="component" value="Unassembled WGS sequence"/>
</dbReference>
<comment type="caution">
    <text evidence="2">The sequence shown here is derived from an EMBL/GenBank/DDBJ whole genome shotgun (WGS) entry which is preliminary data.</text>
</comment>
<evidence type="ECO:0000256" key="1">
    <source>
        <dbReference type="SAM" id="SignalP"/>
    </source>
</evidence>
<keyword evidence="1" id="KW-0732">Signal</keyword>
<reference evidence="3" key="1">
    <citation type="journal article" date="2019" name="Int. J. Syst. Evol. Microbiol.">
        <title>The Global Catalogue of Microorganisms (GCM) 10K type strain sequencing project: providing services to taxonomists for standard genome sequencing and annotation.</title>
        <authorList>
            <consortium name="The Broad Institute Genomics Platform"/>
            <consortium name="The Broad Institute Genome Sequencing Center for Infectious Disease"/>
            <person name="Wu L."/>
            <person name="Ma J."/>
        </authorList>
    </citation>
    <scope>NUCLEOTIDE SEQUENCE [LARGE SCALE GENOMIC DNA]</scope>
    <source>
        <strain evidence="3">KCTC 42217</strain>
    </source>
</reference>
<keyword evidence="3" id="KW-1185">Reference proteome</keyword>
<feature type="chain" id="PRO_5045419257" evidence="1">
    <location>
        <begin position="20"/>
        <end position="329"/>
    </location>
</feature>
<feature type="signal peptide" evidence="1">
    <location>
        <begin position="1"/>
        <end position="19"/>
    </location>
</feature>
<gene>
    <name evidence="2" type="ORF">ACFSJU_03650</name>
</gene>
<dbReference type="RefSeq" id="WP_255899243.1">
    <property type="nucleotide sequence ID" value="NZ_JAFMZO010000001.1"/>
</dbReference>
<accession>A0ABW4ZHI0</accession>
<sequence>MCRILIFFLLSCLSLQALAQKTEADTSGLENLRLYPKKNILPVRRPTLQLLPVQSAESDLKLKINYWKNWTAFGINMNQAAFSENWRGGGVNSIAFGAQSNFKADYTKDDKNFVTEVILQYGKLKNKGQLQRKTNDRIFWDNKVALKLSKHWSFFGSLNFESQFDLGYSFKKDKEGEEIQTIISRFMSPGYLTESIGFEYKTSKSFWLRIGTGTARQTFVLDKDLYLTNPKNFGVTPGQNFRNELAFQLVTNFERDIATNMSLKSRYSMFANYEQLRRIDQRLDVTLLAKINKVVNVTVAGIAVYDDDASTRIQASQTFSLGIMYKIPK</sequence>
<evidence type="ECO:0000313" key="3">
    <source>
        <dbReference type="Proteomes" id="UP001597387"/>
    </source>
</evidence>
<proteinExistence type="predicted"/>
<dbReference type="Pfam" id="PF11276">
    <property type="entry name" value="DUF3078"/>
    <property type="match status" value="1"/>
</dbReference>
<evidence type="ECO:0000313" key="2">
    <source>
        <dbReference type="EMBL" id="MFD2161471.1"/>
    </source>
</evidence>
<dbReference type="EMBL" id="JBHUHZ010000001">
    <property type="protein sequence ID" value="MFD2161471.1"/>
    <property type="molecule type" value="Genomic_DNA"/>
</dbReference>
<protein>
    <submittedName>
        <fullName evidence="2">DUF3078 domain-containing protein</fullName>
    </submittedName>
</protein>
<dbReference type="InterPro" id="IPR021428">
    <property type="entry name" value="DUF3078"/>
</dbReference>